<feature type="transmembrane region" description="Helical" evidence="1">
    <location>
        <begin position="48"/>
        <end position="71"/>
    </location>
</feature>
<protein>
    <submittedName>
        <fullName evidence="2">Uncharacterized protein</fullName>
    </submittedName>
</protein>
<keyword evidence="3" id="KW-1185">Reference proteome</keyword>
<reference evidence="2 3" key="1">
    <citation type="submission" date="2009-01" db="EMBL/GenBank/DDBJ databases">
        <title>Complete sequence of Geobacter sp. FRC-32.</title>
        <authorList>
            <consortium name="US DOE Joint Genome Institute"/>
            <person name="Lucas S."/>
            <person name="Copeland A."/>
            <person name="Lapidus A."/>
            <person name="Glavina del Rio T."/>
            <person name="Dalin E."/>
            <person name="Tice H."/>
            <person name="Bruce D."/>
            <person name="Goodwin L."/>
            <person name="Pitluck S."/>
            <person name="Saunders E."/>
            <person name="Brettin T."/>
            <person name="Detter J.C."/>
            <person name="Han C."/>
            <person name="Larimer F."/>
            <person name="Land M."/>
            <person name="Hauser L."/>
            <person name="Kyrpides N."/>
            <person name="Ovchinnikova G."/>
            <person name="Kostka J."/>
            <person name="Richardson P."/>
        </authorList>
    </citation>
    <scope>NUCLEOTIDE SEQUENCE [LARGE SCALE GENOMIC DNA]</scope>
    <source>
        <strain evidence="3">DSM 22248 / JCM 15807 / FRC-32</strain>
    </source>
</reference>
<dbReference type="STRING" id="316067.Geob_3187"/>
<organism evidence="2 3">
    <name type="scientific">Geotalea daltonii (strain DSM 22248 / JCM 15807 / FRC-32)</name>
    <name type="common">Geobacter daltonii</name>
    <dbReference type="NCBI Taxonomy" id="316067"/>
    <lineage>
        <taxon>Bacteria</taxon>
        <taxon>Pseudomonadati</taxon>
        <taxon>Thermodesulfobacteriota</taxon>
        <taxon>Desulfuromonadia</taxon>
        <taxon>Geobacterales</taxon>
        <taxon>Geobacteraceae</taxon>
        <taxon>Geotalea</taxon>
    </lineage>
</organism>
<dbReference type="HOGENOM" id="CLU_2023399_0_0_7"/>
<keyword evidence="1" id="KW-1133">Transmembrane helix</keyword>
<sequence length="122" mass="13461">MNCPRCNSILPPRIMAMLFLGAGRSAICPHCGSTIYGQSSGSLDYFKLVAFVLLWFGLFLCGLATVFGRVAGFRTTYILAFTFWIVVVALFVAILATNGLILALSKFLHRALPRKRQGNKDR</sequence>
<gene>
    <name evidence="2" type="ordered locus">Geob_3187</name>
</gene>
<dbReference type="KEGG" id="geo:Geob_3187"/>
<dbReference type="EMBL" id="CP001390">
    <property type="protein sequence ID" value="ACM21530.2"/>
    <property type="molecule type" value="Genomic_DNA"/>
</dbReference>
<evidence type="ECO:0000313" key="3">
    <source>
        <dbReference type="Proteomes" id="UP000007721"/>
    </source>
</evidence>
<evidence type="ECO:0000313" key="2">
    <source>
        <dbReference type="EMBL" id="ACM21530.2"/>
    </source>
</evidence>
<evidence type="ECO:0000256" key="1">
    <source>
        <dbReference type="SAM" id="Phobius"/>
    </source>
</evidence>
<proteinExistence type="predicted"/>
<dbReference type="Proteomes" id="UP000007721">
    <property type="component" value="Chromosome"/>
</dbReference>
<keyword evidence="1" id="KW-0472">Membrane</keyword>
<accession>B9M475</accession>
<dbReference type="RefSeq" id="WP_154650509.1">
    <property type="nucleotide sequence ID" value="NC_011979.1"/>
</dbReference>
<keyword evidence="1" id="KW-0812">Transmembrane</keyword>
<name>B9M475_GEODF</name>
<dbReference type="AlphaFoldDB" id="B9M475"/>
<feature type="transmembrane region" description="Helical" evidence="1">
    <location>
        <begin position="77"/>
        <end position="104"/>
    </location>
</feature>